<dbReference type="RefSeq" id="WP_146450964.1">
    <property type="nucleotide sequence ID" value="NZ_SJPS01000003.1"/>
</dbReference>
<keyword evidence="1" id="KW-0969">Cilium</keyword>
<comment type="caution">
    <text evidence="1">The sequence shown here is derived from an EMBL/GenBank/DDBJ whole genome shotgun (WGS) entry which is preliminary data.</text>
</comment>
<keyword evidence="1" id="KW-0282">Flagellum</keyword>
<name>A0A5C6CW99_9BACT</name>
<keyword evidence="2" id="KW-1185">Reference proteome</keyword>
<dbReference type="PANTHER" id="PTHR39185">
    <property type="entry name" value="SWARMING MOTILITY PROTEIN SWRD"/>
    <property type="match status" value="1"/>
</dbReference>
<sequence>MIKLTRLDGEAFILNAELIKYIEQRPDTFITLMSNDRIVVAETPEEVMRRTLEYHRNKRVLPVDCVG</sequence>
<dbReference type="InterPro" id="IPR009384">
    <property type="entry name" value="SwrD-like"/>
</dbReference>
<dbReference type="OrthoDB" id="9799862at2"/>
<organism evidence="1 2">
    <name type="scientific">Bythopirellula polymerisocia</name>
    <dbReference type="NCBI Taxonomy" id="2528003"/>
    <lineage>
        <taxon>Bacteria</taxon>
        <taxon>Pseudomonadati</taxon>
        <taxon>Planctomycetota</taxon>
        <taxon>Planctomycetia</taxon>
        <taxon>Pirellulales</taxon>
        <taxon>Lacipirellulaceae</taxon>
        <taxon>Bythopirellula</taxon>
    </lineage>
</organism>
<evidence type="ECO:0000313" key="1">
    <source>
        <dbReference type="EMBL" id="TWU27807.1"/>
    </source>
</evidence>
<proteinExistence type="predicted"/>
<accession>A0A5C6CW99</accession>
<dbReference type="AlphaFoldDB" id="A0A5C6CW99"/>
<gene>
    <name evidence="1" type="ORF">Pla144_25840</name>
</gene>
<dbReference type="Pfam" id="PF06289">
    <property type="entry name" value="FlbD"/>
    <property type="match status" value="1"/>
</dbReference>
<dbReference type="PANTHER" id="PTHR39185:SF1">
    <property type="entry name" value="SWARMING MOTILITY PROTEIN SWRD"/>
    <property type="match status" value="1"/>
</dbReference>
<protein>
    <submittedName>
        <fullName evidence="1">Flagellar protein (FlbD)</fullName>
    </submittedName>
</protein>
<reference evidence="1 2" key="1">
    <citation type="submission" date="2019-02" db="EMBL/GenBank/DDBJ databases">
        <title>Deep-cultivation of Planctomycetes and their phenomic and genomic characterization uncovers novel biology.</title>
        <authorList>
            <person name="Wiegand S."/>
            <person name="Jogler M."/>
            <person name="Boedeker C."/>
            <person name="Pinto D."/>
            <person name="Vollmers J."/>
            <person name="Rivas-Marin E."/>
            <person name="Kohn T."/>
            <person name="Peeters S.H."/>
            <person name="Heuer A."/>
            <person name="Rast P."/>
            <person name="Oberbeckmann S."/>
            <person name="Bunk B."/>
            <person name="Jeske O."/>
            <person name="Meyerdierks A."/>
            <person name="Storesund J.E."/>
            <person name="Kallscheuer N."/>
            <person name="Luecker S."/>
            <person name="Lage O.M."/>
            <person name="Pohl T."/>
            <person name="Merkel B.J."/>
            <person name="Hornburger P."/>
            <person name="Mueller R.-W."/>
            <person name="Bruemmer F."/>
            <person name="Labrenz M."/>
            <person name="Spormann A.M."/>
            <person name="Op Den Camp H."/>
            <person name="Overmann J."/>
            <person name="Amann R."/>
            <person name="Jetten M.S.M."/>
            <person name="Mascher T."/>
            <person name="Medema M.H."/>
            <person name="Devos D.P."/>
            <person name="Kaster A.-K."/>
            <person name="Ovreas L."/>
            <person name="Rohde M."/>
            <person name="Galperin M.Y."/>
            <person name="Jogler C."/>
        </authorList>
    </citation>
    <scope>NUCLEOTIDE SEQUENCE [LARGE SCALE GENOMIC DNA]</scope>
    <source>
        <strain evidence="1 2">Pla144</strain>
    </source>
</reference>
<dbReference type="EMBL" id="SJPS01000003">
    <property type="protein sequence ID" value="TWU27807.1"/>
    <property type="molecule type" value="Genomic_DNA"/>
</dbReference>
<dbReference type="Proteomes" id="UP000318437">
    <property type="component" value="Unassembled WGS sequence"/>
</dbReference>
<evidence type="ECO:0000313" key="2">
    <source>
        <dbReference type="Proteomes" id="UP000318437"/>
    </source>
</evidence>
<keyword evidence="1" id="KW-0966">Cell projection</keyword>